<accession>A0ABV0MMX3</accession>
<gene>
    <name evidence="1" type="ORF">GOODEAATRI_034011</name>
</gene>
<proteinExistence type="predicted"/>
<dbReference type="EMBL" id="JAHRIO010007826">
    <property type="protein sequence ID" value="MEQ2160460.1"/>
    <property type="molecule type" value="Genomic_DNA"/>
</dbReference>
<sequence length="134" mass="15006">MAPMTTSEHAHYTMTYSVLGYLLPDPNQGITELIDNATWWRHIDLNMMSHRCSIGLRSGERGGQSVVSIPSSSRNYLPASCHMMPDIMMHQEEPRTHCQCKGSNNGCLLDCVFFSPLVSPVSHRFRVQGDANLP</sequence>
<dbReference type="Proteomes" id="UP001476798">
    <property type="component" value="Unassembled WGS sequence"/>
</dbReference>
<protein>
    <submittedName>
        <fullName evidence="1">Uncharacterized protein</fullName>
    </submittedName>
</protein>
<evidence type="ECO:0000313" key="2">
    <source>
        <dbReference type="Proteomes" id="UP001476798"/>
    </source>
</evidence>
<keyword evidence="2" id="KW-1185">Reference proteome</keyword>
<reference evidence="1 2" key="1">
    <citation type="submission" date="2021-06" db="EMBL/GenBank/DDBJ databases">
        <authorList>
            <person name="Palmer J.M."/>
        </authorList>
    </citation>
    <scope>NUCLEOTIDE SEQUENCE [LARGE SCALE GENOMIC DNA]</scope>
    <source>
        <strain evidence="1 2">GA_2019</strain>
        <tissue evidence="1">Muscle</tissue>
    </source>
</reference>
<evidence type="ECO:0000313" key="1">
    <source>
        <dbReference type="EMBL" id="MEQ2160460.1"/>
    </source>
</evidence>
<name>A0ABV0MMX3_9TELE</name>
<comment type="caution">
    <text evidence="1">The sequence shown here is derived from an EMBL/GenBank/DDBJ whole genome shotgun (WGS) entry which is preliminary data.</text>
</comment>
<organism evidence="1 2">
    <name type="scientific">Goodea atripinnis</name>
    <dbReference type="NCBI Taxonomy" id="208336"/>
    <lineage>
        <taxon>Eukaryota</taxon>
        <taxon>Metazoa</taxon>
        <taxon>Chordata</taxon>
        <taxon>Craniata</taxon>
        <taxon>Vertebrata</taxon>
        <taxon>Euteleostomi</taxon>
        <taxon>Actinopterygii</taxon>
        <taxon>Neopterygii</taxon>
        <taxon>Teleostei</taxon>
        <taxon>Neoteleostei</taxon>
        <taxon>Acanthomorphata</taxon>
        <taxon>Ovalentaria</taxon>
        <taxon>Atherinomorphae</taxon>
        <taxon>Cyprinodontiformes</taxon>
        <taxon>Goodeidae</taxon>
        <taxon>Goodea</taxon>
    </lineage>
</organism>